<dbReference type="Gene3D" id="3.40.50.720">
    <property type="entry name" value="NAD(P)-binding Rossmann-like Domain"/>
    <property type="match status" value="1"/>
</dbReference>
<dbReference type="RefSeq" id="WP_041990727.1">
    <property type="nucleotide sequence ID" value="NZ_CDOD01000007.1"/>
</dbReference>
<sequence>MKNTHISIKKRVHFVHKSLLNATNPIEVHLIGAGGTGSQVVTALGRMHHALQQLSHAGFCLTLWDDDTITQANLGRQLFAETELGLHKSTALISRVNRFFGTDWKAQHRKFDTDTFSVASQSMQGSIYISCVDTAKARFEIAQILTDLKRPNHYHNTPLYWLDFGNNRHTGQVVLSSIGSHPQPQSEEMIGIENIPFVTQEFYDFFMNADQNEDTPSCSLADALHKQDLFINATLSQMGASLLWNLFRNGLTDKRGFFLNLQDFRSQPIFV</sequence>
<dbReference type="SUPFAM" id="SSF69572">
    <property type="entry name" value="Activating enzymes of the ubiquitin-like proteins"/>
    <property type="match status" value="1"/>
</dbReference>
<name>A0A0B7H129_9FLAO</name>
<dbReference type="GO" id="GO:0008641">
    <property type="term" value="F:ubiquitin-like modifier activating enzyme activity"/>
    <property type="evidence" value="ECO:0007669"/>
    <property type="project" value="InterPro"/>
</dbReference>
<evidence type="ECO:0000313" key="2">
    <source>
        <dbReference type="EMBL" id="CEN33246.1"/>
    </source>
</evidence>
<proteinExistence type="predicted"/>
<dbReference type="InterPro" id="IPR035985">
    <property type="entry name" value="Ubiquitin-activating_enz"/>
</dbReference>
<dbReference type="EMBL" id="CDOD01000007">
    <property type="protein sequence ID" value="CEN33246.1"/>
    <property type="molecule type" value="Genomic_DNA"/>
</dbReference>
<reference evidence="3" key="1">
    <citation type="submission" date="2015-01" db="EMBL/GenBank/DDBJ databases">
        <authorList>
            <person name="MANFREDI Pablo"/>
        </authorList>
    </citation>
    <scope>NUCLEOTIDE SEQUENCE [LARGE SCALE GENOMIC DNA]</scope>
    <source>
        <strain evidence="3">Ccyn2B</strain>
    </source>
</reference>
<dbReference type="Pfam" id="PF00899">
    <property type="entry name" value="ThiF"/>
    <property type="match status" value="1"/>
</dbReference>
<dbReference type="InterPro" id="IPR022500">
    <property type="entry name" value="PRTRC_ThiF"/>
</dbReference>
<evidence type="ECO:0000313" key="3">
    <source>
        <dbReference type="Proteomes" id="UP000038055"/>
    </source>
</evidence>
<keyword evidence="3" id="KW-1185">Reference proteome</keyword>
<dbReference type="Proteomes" id="UP000038055">
    <property type="component" value="Unassembled WGS sequence"/>
</dbReference>
<accession>A0A0B7H129</accession>
<dbReference type="NCBIfam" id="TIGR03736">
    <property type="entry name" value="PRTRC_ThiF"/>
    <property type="match status" value="1"/>
</dbReference>
<dbReference type="CDD" id="cd01483">
    <property type="entry name" value="E1_enzyme_family"/>
    <property type="match status" value="1"/>
</dbReference>
<evidence type="ECO:0000259" key="1">
    <source>
        <dbReference type="Pfam" id="PF00899"/>
    </source>
</evidence>
<dbReference type="AlphaFoldDB" id="A0A0B7H129"/>
<dbReference type="InterPro" id="IPR000594">
    <property type="entry name" value="ThiF_NAD_FAD-bd"/>
</dbReference>
<feature type="domain" description="THIF-type NAD/FAD binding fold" evidence="1">
    <location>
        <begin position="19"/>
        <end position="175"/>
    </location>
</feature>
<protein>
    <submittedName>
        <fullName evidence="2">PRTRC system ThiF family protein</fullName>
    </submittedName>
</protein>
<organism evidence="2 3">
    <name type="scientific">Capnocytophaga cynodegmi</name>
    <dbReference type="NCBI Taxonomy" id="28189"/>
    <lineage>
        <taxon>Bacteria</taxon>
        <taxon>Pseudomonadati</taxon>
        <taxon>Bacteroidota</taxon>
        <taxon>Flavobacteriia</taxon>
        <taxon>Flavobacteriales</taxon>
        <taxon>Flavobacteriaceae</taxon>
        <taxon>Capnocytophaga</taxon>
    </lineage>
</organism>
<gene>
    <name evidence="2" type="ORF">CCYN2B_150012</name>
</gene>